<keyword evidence="2" id="KW-1185">Reference proteome</keyword>
<sequence length="47" mass="5662">MSSYYDVNRLLRRAEKFGKDAINAYNEGYYDAFMQNKPYNLELKPTY</sequence>
<dbReference type="EMBL" id="AP025226">
    <property type="protein sequence ID" value="BDB98582.1"/>
    <property type="molecule type" value="Genomic_DNA"/>
</dbReference>
<protein>
    <submittedName>
        <fullName evidence="1">Uncharacterized protein</fullName>
    </submittedName>
</protein>
<dbReference type="Proteomes" id="UP001319921">
    <property type="component" value="Chromosome"/>
</dbReference>
<accession>A0AAQ4CS01</accession>
<dbReference type="GeneID" id="68866329"/>
<organism evidence="1 2">
    <name type="scientific">Saccharolobus caldissimus</name>
    <dbReference type="NCBI Taxonomy" id="1702097"/>
    <lineage>
        <taxon>Archaea</taxon>
        <taxon>Thermoproteota</taxon>
        <taxon>Thermoprotei</taxon>
        <taxon>Sulfolobales</taxon>
        <taxon>Sulfolobaceae</taxon>
        <taxon>Saccharolobus</taxon>
    </lineage>
</organism>
<dbReference type="RefSeq" id="WP_229572431.1">
    <property type="nucleotide sequence ID" value="NZ_AP025226.1"/>
</dbReference>
<gene>
    <name evidence="1" type="ORF">SACC_15990</name>
</gene>
<proteinExistence type="predicted"/>
<reference evidence="1 2" key="1">
    <citation type="journal article" date="2022" name="Microbiol. Resour. Announc.">
        <title>Complete Genome Sequence of the Hyperthermophilic and Acidophilic Archaeon Saccharolobus caldissimus Strain HS-3T.</title>
        <authorList>
            <person name="Sakai H.D."/>
            <person name="Kurosawa N."/>
        </authorList>
    </citation>
    <scope>NUCLEOTIDE SEQUENCE [LARGE SCALE GENOMIC DNA]</scope>
    <source>
        <strain evidence="1 2">JCM32116</strain>
    </source>
</reference>
<dbReference type="KEGG" id="scas:SACC_15990"/>
<dbReference type="AlphaFoldDB" id="A0AAQ4CS01"/>
<evidence type="ECO:0000313" key="1">
    <source>
        <dbReference type="EMBL" id="BDB98582.1"/>
    </source>
</evidence>
<evidence type="ECO:0000313" key="2">
    <source>
        <dbReference type="Proteomes" id="UP001319921"/>
    </source>
</evidence>
<name>A0AAQ4CS01_9CREN</name>